<dbReference type="STRING" id="1193682.BJP25_05750"/>
<keyword evidence="2 6" id="KW-0560">Oxidoreductase</keyword>
<gene>
    <name evidence="8" type="ORF">BJP25_05750</name>
</gene>
<keyword evidence="9" id="KW-1185">Reference proteome</keyword>
<dbReference type="InterPro" id="IPR016160">
    <property type="entry name" value="Ald_DH_CS_CYS"/>
</dbReference>
<comment type="similarity">
    <text evidence="1 6">Belongs to the aldehyde dehydrogenase family.</text>
</comment>
<dbReference type="InterPro" id="IPR015590">
    <property type="entry name" value="Aldehyde_DH_dom"/>
</dbReference>
<dbReference type="Gene3D" id="3.40.605.10">
    <property type="entry name" value="Aldehyde Dehydrogenase, Chain A, domain 1"/>
    <property type="match status" value="1"/>
</dbReference>
<dbReference type="Pfam" id="PF00171">
    <property type="entry name" value="Aldedh"/>
    <property type="match status" value="1"/>
</dbReference>
<evidence type="ECO:0000256" key="2">
    <source>
        <dbReference type="ARBA" id="ARBA00023002"/>
    </source>
</evidence>
<evidence type="ECO:0000256" key="6">
    <source>
        <dbReference type="RuleBase" id="RU003345"/>
    </source>
</evidence>
<reference evidence="8 9" key="1">
    <citation type="submission" date="2016-10" db="EMBL/GenBank/DDBJ databases">
        <title>The Draft Genome Sequence of Actinokineospora bangkokensis 44EHWT reveals the biosynthetic pathway of antifungal compounds Thailandins with unusual extender unit butylmalonyl-CoA.</title>
        <authorList>
            <person name="Greule A."/>
            <person name="Intra B."/>
            <person name="Flemming S."/>
            <person name="Rommel M.G."/>
            <person name="Panbangred W."/>
            <person name="Bechthold A."/>
        </authorList>
    </citation>
    <scope>NUCLEOTIDE SEQUENCE [LARGE SCALE GENOMIC DNA]</scope>
    <source>
        <strain evidence="8 9">44EHW</strain>
    </source>
</reference>
<dbReference type="InterPro" id="IPR016162">
    <property type="entry name" value="Ald_DH_N"/>
</dbReference>
<dbReference type="Gene3D" id="3.40.309.10">
    <property type="entry name" value="Aldehyde Dehydrogenase, Chain A, domain 2"/>
    <property type="match status" value="1"/>
</dbReference>
<comment type="caution">
    <text evidence="8">The sequence shown here is derived from an EMBL/GenBank/DDBJ whole genome shotgun (WGS) entry which is preliminary data.</text>
</comment>
<dbReference type="PROSITE" id="PS00687">
    <property type="entry name" value="ALDEHYDE_DEHYDR_GLU"/>
    <property type="match status" value="1"/>
</dbReference>
<feature type="domain" description="Aldehyde dehydrogenase" evidence="7">
    <location>
        <begin position="18"/>
        <end position="474"/>
    </location>
</feature>
<dbReference type="GO" id="GO:0004029">
    <property type="term" value="F:aldehyde dehydrogenase (NAD+) activity"/>
    <property type="evidence" value="ECO:0007669"/>
    <property type="project" value="UniProtKB-EC"/>
</dbReference>
<evidence type="ECO:0000313" key="9">
    <source>
        <dbReference type="Proteomes" id="UP000186040"/>
    </source>
</evidence>
<organism evidence="8 9">
    <name type="scientific">Actinokineospora bangkokensis</name>
    <dbReference type="NCBI Taxonomy" id="1193682"/>
    <lineage>
        <taxon>Bacteria</taxon>
        <taxon>Bacillati</taxon>
        <taxon>Actinomycetota</taxon>
        <taxon>Actinomycetes</taxon>
        <taxon>Pseudonocardiales</taxon>
        <taxon>Pseudonocardiaceae</taxon>
        <taxon>Actinokineospora</taxon>
    </lineage>
</organism>
<dbReference type="PANTHER" id="PTHR42804:SF1">
    <property type="entry name" value="ALDEHYDE DEHYDROGENASE-RELATED"/>
    <property type="match status" value="1"/>
</dbReference>
<evidence type="ECO:0000256" key="1">
    <source>
        <dbReference type="ARBA" id="ARBA00009986"/>
    </source>
</evidence>
<name>A0A1Q9LC31_9PSEU</name>
<evidence type="ECO:0000256" key="3">
    <source>
        <dbReference type="ARBA" id="ARBA00024226"/>
    </source>
</evidence>
<dbReference type="InterPro" id="IPR016161">
    <property type="entry name" value="Ald_DH/histidinol_DH"/>
</dbReference>
<dbReference type="PROSITE" id="PS00070">
    <property type="entry name" value="ALDEHYDE_DEHYDR_CYS"/>
    <property type="match status" value="1"/>
</dbReference>
<evidence type="ECO:0000256" key="4">
    <source>
        <dbReference type="ARBA" id="ARBA00049194"/>
    </source>
</evidence>
<dbReference type="FunFam" id="3.40.605.10:FF:000007">
    <property type="entry name" value="NAD/NADP-dependent betaine aldehyde dehydrogenase"/>
    <property type="match status" value="1"/>
</dbReference>
<protein>
    <recommendedName>
        <fullName evidence="3">aldehyde dehydrogenase (NAD(+))</fullName>
        <ecNumber evidence="3">1.2.1.3</ecNumber>
    </recommendedName>
</protein>
<dbReference type="FunFam" id="3.40.309.10:FF:000012">
    <property type="entry name" value="Betaine aldehyde dehydrogenase"/>
    <property type="match status" value="1"/>
</dbReference>
<feature type="active site" evidence="5">
    <location>
        <position position="250"/>
    </location>
</feature>
<evidence type="ECO:0000259" key="7">
    <source>
        <dbReference type="Pfam" id="PF00171"/>
    </source>
</evidence>
<evidence type="ECO:0000256" key="5">
    <source>
        <dbReference type="PROSITE-ProRule" id="PRU10007"/>
    </source>
</evidence>
<comment type="catalytic activity">
    <reaction evidence="4">
        <text>an aldehyde + NAD(+) + H2O = a carboxylate + NADH + 2 H(+)</text>
        <dbReference type="Rhea" id="RHEA:16185"/>
        <dbReference type="ChEBI" id="CHEBI:15377"/>
        <dbReference type="ChEBI" id="CHEBI:15378"/>
        <dbReference type="ChEBI" id="CHEBI:17478"/>
        <dbReference type="ChEBI" id="CHEBI:29067"/>
        <dbReference type="ChEBI" id="CHEBI:57540"/>
        <dbReference type="ChEBI" id="CHEBI:57945"/>
        <dbReference type="EC" id="1.2.1.3"/>
    </reaction>
</comment>
<dbReference type="AlphaFoldDB" id="A0A1Q9LC31"/>
<dbReference type="PANTHER" id="PTHR42804">
    <property type="entry name" value="ALDEHYDE DEHYDROGENASE"/>
    <property type="match status" value="1"/>
</dbReference>
<dbReference type="CDD" id="cd07138">
    <property type="entry name" value="ALDH_CddD_SSP0762"/>
    <property type="match status" value="1"/>
</dbReference>
<dbReference type="RefSeq" id="WP_075978757.1">
    <property type="nucleotide sequence ID" value="NZ_MKQR01000032.1"/>
</dbReference>
<sequence length="476" mass="48642">MAAPVTARTGHVIGGSLVEGSGERIEVVDPTTEEIIAHVPAGTPADVDAAVDAATSAFASWSQVDPRERAAAVLAVAQAIHARRDEFAATITAEMGAPITFATKVQAGLPTATSMATAKLVLEGGYDFTEEIGNSLIVREPVGVVGAITPWNYPLHQIVAKVAPALVAGNTVVLKPSEVAPLNANLFLQVLAEAGIPDGVVNLVHGTGPVVGDAISGHPGIDMVSFTGSTAAGKLVQVNAAGTVKKVALELGGKSASVILDDADLEKAVKVSLGNTFINGGQTCSAWTRWVVPAALHDQVVEIAAANAAKYGVGDPTLETTRIGPMSSAAQRDRVLGYIEAGKAEGAQVAFGGSTDGLPATGAFAPPTVFAGVRADMRIAQEEIFGPVVSILPAADEDEAVAIANSTIYGLAGAVFSGDGERALRVAKRLRTGQVDVNGGAYNPAAPFGGYRQSGNGRELGKFGLEEFTEVKSIQR</sequence>
<dbReference type="Proteomes" id="UP000186040">
    <property type="component" value="Unassembled WGS sequence"/>
</dbReference>
<dbReference type="InterPro" id="IPR029510">
    <property type="entry name" value="Ald_DH_CS_GLU"/>
</dbReference>
<dbReference type="OrthoDB" id="6882680at2"/>
<dbReference type="EC" id="1.2.1.3" evidence="3"/>
<proteinExistence type="inferred from homology"/>
<accession>A0A1Q9LC31</accession>
<dbReference type="InterPro" id="IPR016163">
    <property type="entry name" value="Ald_DH_C"/>
</dbReference>
<dbReference type="EMBL" id="MKQR01000032">
    <property type="protein sequence ID" value="OLR89574.1"/>
    <property type="molecule type" value="Genomic_DNA"/>
</dbReference>
<dbReference type="SUPFAM" id="SSF53720">
    <property type="entry name" value="ALDH-like"/>
    <property type="match status" value="1"/>
</dbReference>
<evidence type="ECO:0000313" key="8">
    <source>
        <dbReference type="EMBL" id="OLR89574.1"/>
    </source>
</evidence>